<feature type="transmembrane region" description="Helical" evidence="13">
    <location>
        <begin position="236"/>
        <end position="255"/>
    </location>
</feature>
<keyword evidence="10 12" id="KW-0807">Transducer</keyword>
<dbReference type="SUPFAM" id="SSF81321">
    <property type="entry name" value="Family A G protein-coupled receptor-like"/>
    <property type="match status" value="1"/>
</dbReference>
<evidence type="ECO:0000256" key="2">
    <source>
        <dbReference type="ARBA" id="ARBA00007376"/>
    </source>
</evidence>
<protein>
    <recommendedName>
        <fullName evidence="12">Taste receptor type 2</fullName>
    </recommendedName>
</protein>
<evidence type="ECO:0000256" key="6">
    <source>
        <dbReference type="ARBA" id="ARBA00022989"/>
    </source>
</evidence>
<dbReference type="AlphaFoldDB" id="A0A8J6BCB5"/>
<evidence type="ECO:0000256" key="7">
    <source>
        <dbReference type="ARBA" id="ARBA00023040"/>
    </source>
</evidence>
<evidence type="ECO:0000256" key="9">
    <source>
        <dbReference type="ARBA" id="ARBA00023170"/>
    </source>
</evidence>
<evidence type="ECO:0000313" key="15">
    <source>
        <dbReference type="Proteomes" id="UP000770717"/>
    </source>
</evidence>
<reference evidence="14" key="1">
    <citation type="thesis" date="2020" institute="ProQuest LLC" country="789 East Eisenhower Parkway, Ann Arbor, MI, USA">
        <title>Comparative Genomics and Chromosome Evolution.</title>
        <authorList>
            <person name="Mudd A.B."/>
        </authorList>
    </citation>
    <scope>NUCLEOTIDE SEQUENCE</scope>
    <source>
        <strain evidence="14">HN-11 Male</strain>
        <tissue evidence="14">Kidney and liver</tissue>
    </source>
</reference>
<dbReference type="PANTHER" id="PTHR11394">
    <property type="entry name" value="TASTE RECEPTOR TYPE 2"/>
    <property type="match status" value="1"/>
</dbReference>
<dbReference type="Pfam" id="PF05296">
    <property type="entry name" value="TAS2R"/>
    <property type="match status" value="1"/>
</dbReference>
<sequence>MKLELKITRLVILVITGLTGTFINSIIVVLNFRFWRDVTTSKSYNRLLFVIGLTNTILQVHMIFDAILETFSLYLLQENLFSYMLFFGFTLIDVNVWNTTWLSLLCCVRLVNSSYCFYLKIKAKFFSSLPLLIVGSVLFAVAINLPIIWTTKLHRATNITDSPASGYFIILDAYYIICSSLFGFTVPFCMTCVSIGFSISTLLGHIRRMERSDSQLTSAQLQGHYRAVKTMVIRGLLDFSFFFIIVLGASVPLILNSTAYTCLWLAVLMYPTSQAFILVFGNPKLKSAVYGLMKCLD</sequence>
<evidence type="ECO:0000256" key="13">
    <source>
        <dbReference type="SAM" id="Phobius"/>
    </source>
</evidence>
<name>A0A8J6BCB5_ELECQ</name>
<feature type="transmembrane region" description="Helical" evidence="13">
    <location>
        <begin position="12"/>
        <end position="35"/>
    </location>
</feature>
<gene>
    <name evidence="14" type="ORF">GDO78_022688</name>
</gene>
<dbReference type="OrthoDB" id="8876749at2759"/>
<evidence type="ECO:0000256" key="12">
    <source>
        <dbReference type="RuleBase" id="RU004424"/>
    </source>
</evidence>
<feature type="transmembrane region" description="Helical" evidence="13">
    <location>
        <begin position="80"/>
        <end position="108"/>
    </location>
</feature>
<evidence type="ECO:0000256" key="5">
    <source>
        <dbReference type="ARBA" id="ARBA00022692"/>
    </source>
</evidence>
<keyword evidence="5 12" id="KW-0812">Transmembrane</keyword>
<accession>A0A8J6BCB5</accession>
<feature type="transmembrane region" description="Helical" evidence="13">
    <location>
        <begin position="129"/>
        <end position="149"/>
    </location>
</feature>
<evidence type="ECO:0000256" key="1">
    <source>
        <dbReference type="ARBA" id="ARBA00004141"/>
    </source>
</evidence>
<organism evidence="14 15">
    <name type="scientific">Eleutherodactylus coqui</name>
    <name type="common">Puerto Rican coqui</name>
    <dbReference type="NCBI Taxonomy" id="57060"/>
    <lineage>
        <taxon>Eukaryota</taxon>
        <taxon>Metazoa</taxon>
        <taxon>Chordata</taxon>
        <taxon>Craniata</taxon>
        <taxon>Vertebrata</taxon>
        <taxon>Euteleostomi</taxon>
        <taxon>Amphibia</taxon>
        <taxon>Batrachia</taxon>
        <taxon>Anura</taxon>
        <taxon>Neobatrachia</taxon>
        <taxon>Hyloidea</taxon>
        <taxon>Eleutherodactylidae</taxon>
        <taxon>Eleutherodactylinae</taxon>
        <taxon>Eleutherodactylus</taxon>
        <taxon>Eleutherodactylus</taxon>
    </lineage>
</organism>
<evidence type="ECO:0000256" key="11">
    <source>
        <dbReference type="RuleBase" id="RU004423"/>
    </source>
</evidence>
<comment type="similarity">
    <text evidence="2 11">Belongs to the G-protein coupled receptor T2R family.</text>
</comment>
<keyword evidence="9 12" id="KW-0675">Receptor</keyword>
<evidence type="ECO:0000256" key="3">
    <source>
        <dbReference type="ARBA" id="ARBA00022480"/>
    </source>
</evidence>
<evidence type="ECO:0000256" key="10">
    <source>
        <dbReference type="ARBA" id="ARBA00023224"/>
    </source>
</evidence>
<comment type="caution">
    <text evidence="14">The sequence shown here is derived from an EMBL/GenBank/DDBJ whole genome shotgun (WGS) entry which is preliminary data.</text>
</comment>
<dbReference type="InterPro" id="IPR007960">
    <property type="entry name" value="TAS2R"/>
</dbReference>
<dbReference type="EMBL" id="WNTK01085462">
    <property type="protein sequence ID" value="KAG9460305.1"/>
    <property type="molecule type" value="Genomic_DNA"/>
</dbReference>
<dbReference type="GO" id="GO:0033038">
    <property type="term" value="F:bitter taste receptor activity"/>
    <property type="evidence" value="ECO:0007669"/>
    <property type="project" value="InterPro"/>
</dbReference>
<comment type="subcellular location">
    <subcellularLocation>
        <location evidence="1 12">Membrane</location>
        <topology evidence="1 12">Multi-pass membrane protein</topology>
    </subcellularLocation>
</comment>
<evidence type="ECO:0000256" key="4">
    <source>
        <dbReference type="ARBA" id="ARBA00022606"/>
    </source>
</evidence>
<feature type="transmembrane region" description="Helical" evidence="13">
    <location>
        <begin position="173"/>
        <end position="203"/>
    </location>
</feature>
<dbReference type="GO" id="GO:0016020">
    <property type="term" value="C:membrane"/>
    <property type="evidence" value="ECO:0007669"/>
    <property type="project" value="UniProtKB-SubCell"/>
</dbReference>
<keyword evidence="15" id="KW-1185">Reference proteome</keyword>
<feature type="transmembrane region" description="Helical" evidence="13">
    <location>
        <begin position="47"/>
        <end position="68"/>
    </location>
</feature>
<dbReference type="GO" id="GO:0004930">
    <property type="term" value="F:G protein-coupled receptor activity"/>
    <property type="evidence" value="ECO:0007669"/>
    <property type="project" value="UniProtKB-KW"/>
</dbReference>
<keyword evidence="3 12" id="KW-0919">Taste</keyword>
<keyword evidence="6 13" id="KW-1133">Transmembrane helix</keyword>
<dbReference type="Proteomes" id="UP000770717">
    <property type="component" value="Unassembled WGS sequence"/>
</dbReference>
<proteinExistence type="inferred from homology"/>
<dbReference type="PANTHER" id="PTHR11394:SF47">
    <property type="entry name" value="TASTE RECEPTOR TYPE 2 MEMBER 40"/>
    <property type="match status" value="1"/>
</dbReference>
<dbReference type="Gene3D" id="1.20.1070.10">
    <property type="entry name" value="Rhodopsin 7-helix transmembrane proteins"/>
    <property type="match status" value="1"/>
</dbReference>
<keyword evidence="8 12" id="KW-0472">Membrane</keyword>
<evidence type="ECO:0000313" key="14">
    <source>
        <dbReference type="EMBL" id="KAG9460305.1"/>
    </source>
</evidence>
<evidence type="ECO:0000256" key="8">
    <source>
        <dbReference type="ARBA" id="ARBA00023136"/>
    </source>
</evidence>
<keyword evidence="4 12" id="KW-0716">Sensory transduction</keyword>
<keyword evidence="7 12" id="KW-0297">G-protein coupled receptor</keyword>
<feature type="transmembrane region" description="Helical" evidence="13">
    <location>
        <begin position="261"/>
        <end position="280"/>
    </location>
</feature>